<dbReference type="InterPro" id="IPR036028">
    <property type="entry name" value="SH3-like_dom_sf"/>
</dbReference>
<dbReference type="SMART" id="SM00252">
    <property type="entry name" value="SH2"/>
    <property type="match status" value="1"/>
</dbReference>
<dbReference type="Proteomes" id="UP000261520">
    <property type="component" value="Unplaced"/>
</dbReference>
<dbReference type="Pfam" id="PF00017">
    <property type="entry name" value="SH2"/>
    <property type="match status" value="1"/>
</dbReference>
<sequence>MTTVEEIVLCQINVKVSRVTGSYGKAHIKARKPHLQSPSTNSCTNRRDLSGTAEEPELTLSGPPRTRAVCELTMRMGDRLTVTTDDGDFMIVKSVTTERESYIPTNYTAKVTHRWLYTRVSRLKAVELLMLPENRNGSFLIRESETNTDCYSLSVLRRDPYSYIDSVKHYRISHLPNGWLFISPGLTFPSMQHLINHYTGEDNADGLCCKLTKPCYIGGLENIRPAPVVIRRPTLNWKNIRRTESGHSLVSEGLREAISSYLQMTEDILPCLT</sequence>
<dbReference type="PROSITE" id="PS50001">
    <property type="entry name" value="SH2"/>
    <property type="match status" value="1"/>
</dbReference>
<keyword evidence="6" id="KW-1185">Reference proteome</keyword>
<dbReference type="Gene3D" id="2.30.30.40">
    <property type="entry name" value="SH3 Domains"/>
    <property type="match status" value="1"/>
</dbReference>
<evidence type="ECO:0000313" key="6">
    <source>
        <dbReference type="Proteomes" id="UP000261520"/>
    </source>
</evidence>
<dbReference type="Gene3D" id="3.30.505.10">
    <property type="entry name" value="SH2 domain"/>
    <property type="match status" value="1"/>
</dbReference>
<dbReference type="STRING" id="409849.ENSPMGP00000028818"/>
<reference evidence="5" key="1">
    <citation type="submission" date="2025-08" db="UniProtKB">
        <authorList>
            <consortium name="Ensembl"/>
        </authorList>
    </citation>
    <scope>IDENTIFICATION</scope>
</reference>
<dbReference type="SUPFAM" id="SSF55550">
    <property type="entry name" value="SH2 domain"/>
    <property type="match status" value="1"/>
</dbReference>
<dbReference type="InterPro" id="IPR043539">
    <property type="entry name" value="Grb2-like"/>
</dbReference>
<evidence type="ECO:0000256" key="2">
    <source>
        <dbReference type="PROSITE-ProRule" id="PRU00191"/>
    </source>
</evidence>
<keyword evidence="1" id="KW-0449">Lipoprotein</keyword>
<evidence type="ECO:0000256" key="1">
    <source>
        <dbReference type="ARBA" id="ARBA00023288"/>
    </source>
</evidence>
<dbReference type="Ensembl" id="ENSPMGT00000030681.1">
    <property type="protein sequence ID" value="ENSPMGP00000028818.1"/>
    <property type="gene ID" value="ENSPMGG00000023207.1"/>
</dbReference>
<evidence type="ECO:0000256" key="3">
    <source>
        <dbReference type="SAM" id="MobiDB-lite"/>
    </source>
</evidence>
<keyword evidence="2" id="KW-0727">SH2 domain</keyword>
<evidence type="ECO:0000259" key="4">
    <source>
        <dbReference type="PROSITE" id="PS50001"/>
    </source>
</evidence>
<dbReference type="SUPFAM" id="SSF50044">
    <property type="entry name" value="SH3-domain"/>
    <property type="match status" value="1"/>
</dbReference>
<proteinExistence type="predicted"/>
<evidence type="ECO:0000313" key="5">
    <source>
        <dbReference type="Ensembl" id="ENSPMGP00000028818.1"/>
    </source>
</evidence>
<accession>A0A3B4BG39</accession>
<reference evidence="5" key="2">
    <citation type="submission" date="2025-09" db="UniProtKB">
        <authorList>
            <consortium name="Ensembl"/>
        </authorList>
    </citation>
    <scope>IDENTIFICATION</scope>
</reference>
<name>A0A3B4BG39_9GOBI</name>
<dbReference type="AlphaFoldDB" id="A0A3B4BG39"/>
<dbReference type="PANTHER" id="PTHR46037">
    <property type="entry name" value="PROTEIN ENHANCER OF SEVENLESS 2B"/>
    <property type="match status" value="1"/>
</dbReference>
<feature type="region of interest" description="Disordered" evidence="3">
    <location>
        <begin position="29"/>
        <end position="65"/>
    </location>
</feature>
<organism evidence="5 6">
    <name type="scientific">Periophthalmus magnuspinnatus</name>
    <dbReference type="NCBI Taxonomy" id="409849"/>
    <lineage>
        <taxon>Eukaryota</taxon>
        <taxon>Metazoa</taxon>
        <taxon>Chordata</taxon>
        <taxon>Craniata</taxon>
        <taxon>Vertebrata</taxon>
        <taxon>Euteleostomi</taxon>
        <taxon>Actinopterygii</taxon>
        <taxon>Neopterygii</taxon>
        <taxon>Teleostei</taxon>
        <taxon>Neoteleostei</taxon>
        <taxon>Acanthomorphata</taxon>
        <taxon>Gobiaria</taxon>
        <taxon>Gobiiformes</taxon>
        <taxon>Gobioidei</taxon>
        <taxon>Gobiidae</taxon>
        <taxon>Oxudercinae</taxon>
        <taxon>Periophthalmus</taxon>
    </lineage>
</organism>
<feature type="domain" description="SH2" evidence="4">
    <location>
        <begin position="115"/>
        <end position="215"/>
    </location>
</feature>
<dbReference type="PRINTS" id="PR00401">
    <property type="entry name" value="SH2DOMAIN"/>
</dbReference>
<dbReference type="InterPro" id="IPR036860">
    <property type="entry name" value="SH2_dom_sf"/>
</dbReference>
<protein>
    <recommendedName>
        <fullName evidence="4">SH2 domain-containing protein</fullName>
    </recommendedName>
</protein>
<dbReference type="InterPro" id="IPR000980">
    <property type="entry name" value="SH2"/>
</dbReference>